<dbReference type="KEGG" id="cal:CAALFM_C203470CA"/>
<evidence type="ECO:0000256" key="13">
    <source>
        <dbReference type="RuleBase" id="RU368103"/>
    </source>
</evidence>
<dbReference type="Gene3D" id="1.25.40.40">
    <property type="entry name" value="Cytochrome c oxidase, subunit Va/VI"/>
    <property type="match status" value="1"/>
</dbReference>
<comment type="function">
    <text evidence="13">Component of the cytochrome c oxidase, the last enzyme in the mitochondrial electron transport chain which drives oxidative phosphorylation. The respiratory chain contains 3 multisubunit complexes succinate dehydrogenase (complex II, CII), ubiquinol-cytochrome c oxidoreductase (cytochrome b-c1 complex, complex III, CIII) and cytochrome c oxidase (complex IV, CIV), that cooperate to transfer electrons derived from NADH and succinate to molecular oxygen, creating an electrochemical gradient over the inner membrane that drives transmembrane transport and the ATP synthase. Cytochrome c oxidase is the component of the respiratory chain that catalyzes the reduction of oxygen to water. Electrons originating from reduced cytochrome c in the intermembrane space (IMS) are transferred via the dinuclear copper A center (CU(A)) of subunit 2 and heme A of subunit 1 to the active site in subunit 1, a binuclear center (BNC) formed by heme A3 and copper B (CU(B)). The BNC reduces molecular oxygen to 2 water molecules using 4 electrons from cytochrome c in the IMS and 4 protons from the mitochondrial matrix.</text>
</comment>
<dbReference type="PANTHER" id="PTHR14200:SF11">
    <property type="entry name" value="CYTOCHROME C OXIDASE SUBUNIT 5A, MITOCHONDRIAL"/>
    <property type="match status" value="1"/>
</dbReference>
<evidence type="ECO:0000256" key="2">
    <source>
        <dbReference type="ARBA" id="ARBA00004673"/>
    </source>
</evidence>
<comment type="subcellular location">
    <subcellularLocation>
        <location evidence="1 13">Mitochondrion inner membrane</location>
        <topology evidence="1 13">Peripheral membrane protein</topology>
        <orientation evidence="1 13">Matrix side</orientation>
    </subcellularLocation>
</comment>
<dbReference type="Proteomes" id="UP000000559">
    <property type="component" value="Chromosome 2"/>
</dbReference>
<keyword evidence="10 13" id="KW-0472">Membrane</keyword>
<name>A0A1D8PH08_CANAL</name>
<protein>
    <recommendedName>
        <fullName evidence="11 13">Cytochrome c oxidase subunit 6, mitochondrial</fullName>
    </recommendedName>
    <alternativeName>
        <fullName evidence="12 13">Cytochrome c oxidase polypeptide VI</fullName>
    </alternativeName>
</protein>
<dbReference type="EMBL" id="CP017624">
    <property type="protein sequence ID" value="AOW27383.1"/>
    <property type="molecule type" value="Genomic_DNA"/>
</dbReference>
<evidence type="ECO:0000256" key="8">
    <source>
        <dbReference type="ARBA" id="ARBA00023004"/>
    </source>
</evidence>
<keyword evidence="4 13" id="KW-0349">Heme</keyword>
<reference evidence="15 16" key="2">
    <citation type="journal article" date="2007" name="Genome Biol.">
        <title>Assembly of the Candida albicans genome into sixteen supercontigs aligned on the eight chromosomes.</title>
        <authorList>
            <person name="van het Hoog M."/>
            <person name="Rast T.J."/>
            <person name="Martchenko M."/>
            <person name="Grindle S."/>
            <person name="Dignard D."/>
            <person name="Hogues H."/>
            <person name="Cuomo C."/>
            <person name="Berriman M."/>
            <person name="Scherer S."/>
            <person name="Magee B.B."/>
            <person name="Whiteway M."/>
            <person name="Chibana H."/>
            <person name="Nantel A."/>
            <person name="Magee P.T."/>
        </authorList>
    </citation>
    <scope>GENOME REANNOTATION</scope>
    <source>
        <strain evidence="16">SC5314 / ATCC MYA-2876</strain>
    </source>
</reference>
<dbReference type="CGD" id="CAL0000187468">
    <property type="gene designation" value="COX6"/>
</dbReference>
<dbReference type="OrthoDB" id="5778907at2759"/>
<dbReference type="GO" id="GO:0006123">
    <property type="term" value="P:mitochondrial electron transport, cytochrome c to oxygen"/>
    <property type="evidence" value="ECO:0000318"/>
    <property type="project" value="GO_Central"/>
</dbReference>
<keyword evidence="9 13" id="KW-0496">Mitochondrion</keyword>
<dbReference type="SMR" id="A0A1D8PH08"/>
<keyword evidence="7 13" id="KW-0809">Transit peptide</keyword>
<dbReference type="GO" id="GO:0046872">
    <property type="term" value="F:metal ion binding"/>
    <property type="evidence" value="ECO:0007669"/>
    <property type="project" value="UniProtKB-UniRule"/>
</dbReference>
<dbReference type="GO" id="GO:0004129">
    <property type="term" value="F:cytochrome-c oxidase activity"/>
    <property type="evidence" value="ECO:0007669"/>
    <property type="project" value="EnsemblFungi"/>
</dbReference>
<evidence type="ECO:0000256" key="1">
    <source>
        <dbReference type="ARBA" id="ARBA00004443"/>
    </source>
</evidence>
<dbReference type="OMA" id="MEKWPAD"/>
<dbReference type="VEuPathDB" id="FungiDB:C2_03470C_A"/>
<evidence type="ECO:0000256" key="9">
    <source>
        <dbReference type="ARBA" id="ARBA00023128"/>
    </source>
</evidence>
<reference evidence="15 16" key="3">
    <citation type="journal article" date="2013" name="Genome Biol.">
        <title>Assembly of a phased diploid Candida albicans genome facilitates allele-specific measurements and provides a simple model for repeat and indel structure.</title>
        <authorList>
            <person name="Muzzey D."/>
            <person name="Schwartz K."/>
            <person name="Weissman J.S."/>
            <person name="Sherlock G."/>
        </authorList>
    </citation>
    <scope>NUCLEOTIDE SEQUENCE [LARGE SCALE GENOMIC DNA]</scope>
    <source>
        <strain evidence="16">SC5314 / ATCC MYA-2876</strain>
    </source>
</reference>
<dbReference type="FunCoup" id="A0A1D8PH08">
    <property type="interactions" value="512"/>
</dbReference>
<dbReference type="AlphaFoldDB" id="A0A1D8PH08"/>
<proteinExistence type="inferred from homology"/>
<dbReference type="GO" id="GO:0045277">
    <property type="term" value="C:respiratory chain complex IV"/>
    <property type="evidence" value="ECO:0000318"/>
    <property type="project" value="GO_Central"/>
</dbReference>
<evidence type="ECO:0000313" key="16">
    <source>
        <dbReference type="Proteomes" id="UP000000559"/>
    </source>
</evidence>
<evidence type="ECO:0000256" key="3">
    <source>
        <dbReference type="ARBA" id="ARBA00007972"/>
    </source>
</evidence>
<sequence>MFSATVRSALRSRLSAQVPRASNTLRAVTISKPLTSQIRSYSSNHHEETFEEFTARFEKEFENAYDLFEVQRILNNCFAYDLVPAPAVIEKALQACRRVNDYPTAVRTFEALKFKVETPEQYQAYLEELKDIRKELGIDLKEDLYTEDKI</sequence>
<evidence type="ECO:0000313" key="14">
    <source>
        <dbReference type="CGD" id="CAL0000187468"/>
    </source>
</evidence>
<dbReference type="eggNOG" id="KOG4077">
    <property type="taxonomic scope" value="Eukaryota"/>
</dbReference>
<dbReference type="STRING" id="237561.A0A1D8PH08"/>
<accession>A0A1D8PH08</accession>
<keyword evidence="6 13" id="KW-0999">Mitochondrion inner membrane</keyword>
<comment type="pathway">
    <text evidence="2 13">Energy metabolism; oxidative phosphorylation.</text>
</comment>
<organism evidence="15 16">
    <name type="scientific">Candida albicans (strain SC5314 / ATCC MYA-2876)</name>
    <name type="common">Yeast</name>
    <dbReference type="NCBI Taxonomy" id="237561"/>
    <lineage>
        <taxon>Eukaryota</taxon>
        <taxon>Fungi</taxon>
        <taxon>Dikarya</taxon>
        <taxon>Ascomycota</taxon>
        <taxon>Saccharomycotina</taxon>
        <taxon>Pichiomycetes</taxon>
        <taxon>Debaryomycetaceae</taxon>
        <taxon>Candida/Lodderomyces clade</taxon>
        <taxon>Candida</taxon>
    </lineage>
</organism>
<dbReference type="FunFam" id="1.25.40.40:FF:000001">
    <property type="entry name" value="Cytochrome c oxidase subunit VI"/>
    <property type="match status" value="1"/>
</dbReference>
<keyword evidence="8 13" id="KW-0408">Iron</keyword>
<keyword evidence="16" id="KW-1185">Reference proteome</keyword>
<evidence type="ECO:0000313" key="15">
    <source>
        <dbReference type="EMBL" id="AOW27383.1"/>
    </source>
</evidence>
<comment type="subunit">
    <text evidence="13">Component of the cytochrome c oxidase (complex IV, CIV), a multisubunit enzyme composed of a catalytic core of 3 subunits and several supernumerary subunits.</text>
</comment>
<dbReference type="CDD" id="cd00923">
    <property type="entry name" value="Cyt_c_Oxidase_Va"/>
    <property type="match status" value="1"/>
</dbReference>
<dbReference type="PANTHER" id="PTHR14200">
    <property type="entry name" value="CYTOCHROME C OXIDASE POLYPEPTIDE"/>
    <property type="match status" value="1"/>
</dbReference>
<dbReference type="SUPFAM" id="SSF48479">
    <property type="entry name" value="Cytochrome c oxidase subunit E"/>
    <property type="match status" value="1"/>
</dbReference>
<evidence type="ECO:0000256" key="12">
    <source>
        <dbReference type="ARBA" id="ARBA00082700"/>
    </source>
</evidence>
<gene>
    <name evidence="14 15" type="primary">COX6</name>
    <name evidence="15" type="ordered locus">CAALFM_C203470CA</name>
    <name evidence="14" type="ordered locus">orf19.873.1</name>
</gene>
<keyword evidence="5 13" id="KW-0479">Metal-binding</keyword>
<dbReference type="UniPathway" id="UPA00705"/>
<reference evidence="15 16" key="1">
    <citation type="journal article" date="2004" name="Proc. Natl. Acad. Sci. U.S.A.">
        <title>The diploid genome sequence of Candida albicans.</title>
        <authorList>
            <person name="Jones T."/>
            <person name="Federspiel N.A."/>
            <person name="Chibana H."/>
            <person name="Dungan J."/>
            <person name="Kalman S."/>
            <person name="Magee B.B."/>
            <person name="Newport G."/>
            <person name="Thorstenson Y.R."/>
            <person name="Agabian N."/>
            <person name="Magee P.T."/>
            <person name="Davis R.W."/>
            <person name="Scherer S."/>
        </authorList>
    </citation>
    <scope>NUCLEOTIDE SEQUENCE [LARGE SCALE GENOMIC DNA]</scope>
    <source>
        <strain evidence="16">SC5314 / ATCC MYA-2876</strain>
    </source>
</reference>
<dbReference type="InParanoid" id="A0A1D8PH08"/>
<dbReference type="RefSeq" id="XP_019330760.1">
    <property type="nucleotide sequence ID" value="XM_019475215.1"/>
</dbReference>
<evidence type="ECO:0000256" key="5">
    <source>
        <dbReference type="ARBA" id="ARBA00022723"/>
    </source>
</evidence>
<dbReference type="Pfam" id="PF02284">
    <property type="entry name" value="COX5A"/>
    <property type="match status" value="1"/>
</dbReference>
<evidence type="ECO:0000256" key="10">
    <source>
        <dbReference type="ARBA" id="ARBA00023136"/>
    </source>
</evidence>
<dbReference type="GO" id="GO:0005886">
    <property type="term" value="C:plasma membrane"/>
    <property type="evidence" value="ECO:0000314"/>
    <property type="project" value="CGD"/>
</dbReference>
<evidence type="ECO:0000256" key="11">
    <source>
        <dbReference type="ARBA" id="ARBA00070174"/>
    </source>
</evidence>
<evidence type="ECO:0000256" key="4">
    <source>
        <dbReference type="ARBA" id="ARBA00022617"/>
    </source>
</evidence>
<dbReference type="InterPro" id="IPR036545">
    <property type="entry name" value="Cyt_c_oxidase_su5A/6_sf"/>
</dbReference>
<dbReference type="InterPro" id="IPR003204">
    <property type="entry name" value="Cyt_c_oxidase_su5A/6"/>
</dbReference>
<evidence type="ECO:0000256" key="6">
    <source>
        <dbReference type="ARBA" id="ARBA00022792"/>
    </source>
</evidence>
<dbReference type="GeneID" id="30515099"/>
<dbReference type="GO" id="GO:0005743">
    <property type="term" value="C:mitochondrial inner membrane"/>
    <property type="evidence" value="ECO:0007669"/>
    <property type="project" value="UniProtKB-SubCell"/>
</dbReference>
<comment type="similarity">
    <text evidence="3 13">Belongs to the cytochrome c oxidase subunit 5A family.</text>
</comment>
<evidence type="ECO:0000256" key="7">
    <source>
        <dbReference type="ARBA" id="ARBA00022946"/>
    </source>
</evidence>